<feature type="transmembrane region" description="Helical" evidence="14">
    <location>
        <begin position="253"/>
        <end position="271"/>
    </location>
</feature>
<keyword evidence="6 12" id="KW-0812">Transmembrane</keyword>
<evidence type="ECO:0000256" key="1">
    <source>
        <dbReference type="ARBA" id="ARBA00003257"/>
    </source>
</evidence>
<evidence type="ECO:0000313" key="15">
    <source>
        <dbReference type="EMBL" id="AVJ52681.1"/>
    </source>
</evidence>
<dbReference type="PANTHER" id="PTHR11432">
    <property type="entry name" value="NADH DEHYDROGENASE SUBUNIT 1"/>
    <property type="match status" value="1"/>
</dbReference>
<feature type="transmembrane region" description="Helical" evidence="14">
    <location>
        <begin position="286"/>
        <end position="306"/>
    </location>
</feature>
<protein>
    <recommendedName>
        <fullName evidence="4 13">NADH-ubiquinone oxidoreductase chain 1</fullName>
        <ecNumber evidence="13">7.1.1.2</ecNumber>
    </recommendedName>
</protein>
<dbReference type="GO" id="GO:0008137">
    <property type="term" value="F:NADH dehydrogenase (ubiquinone) activity"/>
    <property type="evidence" value="ECO:0007669"/>
    <property type="project" value="UniProtKB-EC"/>
</dbReference>
<evidence type="ECO:0000256" key="10">
    <source>
        <dbReference type="ARBA" id="ARBA00023128"/>
    </source>
</evidence>
<reference evidence="15" key="1">
    <citation type="journal article" date="2018" name="Cladistics">
        <title>Phylogeny and the colourful history of jewel bugs (Insecta: Hemiptera: Scutelleridae).</title>
        <authorList>
            <person name="Wu Y."/>
            <person name="Redei D."/>
            <person name="Eger J."/>
            <person name="Wang Y."/>
            <person name="Wu H."/>
            <person name="Carapezza A."/>
            <person name="Kment P."/>
            <person name="Cai B."/>
            <person name="Sun X."/>
            <person name="Guo P."/>
            <person name="Luo J."/>
            <person name="Xie Q."/>
        </authorList>
    </citation>
    <scope>NUCLEOTIDE SEQUENCE</scope>
</reference>
<keyword evidence="9 13" id="KW-0830">Ubiquinone</keyword>
<dbReference type="EMBL" id="MF174045">
    <property type="protein sequence ID" value="AVJ52681.1"/>
    <property type="molecule type" value="Genomic_DNA"/>
</dbReference>
<dbReference type="HAMAP" id="MF_01350">
    <property type="entry name" value="NDH1_NuoH"/>
    <property type="match status" value="1"/>
</dbReference>
<dbReference type="AlphaFoldDB" id="A0A2P1CMX2"/>
<evidence type="ECO:0000256" key="14">
    <source>
        <dbReference type="SAM" id="Phobius"/>
    </source>
</evidence>
<feature type="transmembrane region" description="Helical" evidence="14">
    <location>
        <begin position="102"/>
        <end position="123"/>
    </location>
</feature>
<name>A0A2P1CMX2_9HEMI</name>
<dbReference type="PROSITE" id="PS00667">
    <property type="entry name" value="COMPLEX1_ND1_1"/>
    <property type="match status" value="1"/>
</dbReference>
<comment type="subcellular location">
    <subcellularLocation>
        <location evidence="2 12">Mitochondrion inner membrane</location>
        <topology evidence="2 12">Multi-pass membrane protein</topology>
    </subcellularLocation>
</comment>
<comment type="function">
    <text evidence="1">Core subunit of the mitochondrial membrane respiratory chain NADH dehydrogenase (Complex I) that is believed to belong to the minimal assembly required for catalysis. Complex I functions in the transfer of electrons from NADH to the respiratory chain. The immediate electron acceptor for the enzyme is believed to be ubiquinone.</text>
</comment>
<dbReference type="InterPro" id="IPR001694">
    <property type="entry name" value="NADH_UbQ_OxRdtase_su1/FPO"/>
</dbReference>
<geneLocation type="mitochondrion" evidence="15"/>
<sequence length="308" mass="35859">MIQLILYLFMVIMVLVSVAFVTLFERKVLSYIQLRKGPNSVGFMGLLQPFSDGLKLFFKEPVFPLKSNYIIYFFSPMYMLMLSMFIWILFPMESGYLSFNLGILFFLCCSGMGVYGLLMAGWSSNSIYSFLGGLRAVAQTVSYEVSMTLILINYLFFTFGFSLMGFKFYQVYCWFIFFSFPLFFCWISSCLAETNRSPFDFAEGESELVSGFNVEYSGGGFAFIFLSEYMNIIFVSLLTVSVFFGCDIYSLTFYFKVSFIVFWFIWVRGVLPRFRYDKLMFLTWKLFLPCSLSYFLLNVGILLFMLSK</sequence>
<proteinExistence type="inferred from homology"/>
<feature type="transmembrane region" description="Helical" evidence="14">
    <location>
        <begin position="143"/>
        <end position="164"/>
    </location>
</feature>
<evidence type="ECO:0000256" key="4">
    <source>
        <dbReference type="ARBA" id="ARBA00021009"/>
    </source>
</evidence>
<evidence type="ECO:0000256" key="3">
    <source>
        <dbReference type="ARBA" id="ARBA00010535"/>
    </source>
</evidence>
<dbReference type="GO" id="GO:0005743">
    <property type="term" value="C:mitochondrial inner membrane"/>
    <property type="evidence" value="ECO:0007669"/>
    <property type="project" value="UniProtKB-SubCell"/>
</dbReference>
<evidence type="ECO:0000256" key="13">
    <source>
        <dbReference type="RuleBase" id="RU000473"/>
    </source>
</evidence>
<keyword evidence="11 14" id="KW-0472">Membrane</keyword>
<evidence type="ECO:0000256" key="11">
    <source>
        <dbReference type="ARBA" id="ARBA00023136"/>
    </source>
</evidence>
<dbReference type="InterPro" id="IPR018086">
    <property type="entry name" value="NADH_UbQ_OxRdtase_su1_CS"/>
</dbReference>
<evidence type="ECO:0000256" key="9">
    <source>
        <dbReference type="ARBA" id="ARBA00023075"/>
    </source>
</evidence>
<dbReference type="PROSITE" id="PS00668">
    <property type="entry name" value="COMPLEX1_ND1_2"/>
    <property type="match status" value="1"/>
</dbReference>
<keyword evidence="12" id="KW-0520">NAD</keyword>
<keyword evidence="8 14" id="KW-1133">Transmembrane helix</keyword>
<keyword evidence="10 13" id="KW-0496">Mitochondrion</keyword>
<accession>A0A2P1CMX2</accession>
<evidence type="ECO:0000256" key="5">
    <source>
        <dbReference type="ARBA" id="ARBA00022448"/>
    </source>
</evidence>
<dbReference type="GO" id="GO:0003954">
    <property type="term" value="F:NADH dehydrogenase activity"/>
    <property type="evidence" value="ECO:0007669"/>
    <property type="project" value="TreeGrafter"/>
</dbReference>
<evidence type="ECO:0000256" key="8">
    <source>
        <dbReference type="ARBA" id="ARBA00022989"/>
    </source>
</evidence>
<gene>
    <name evidence="15" type="primary">ND1</name>
</gene>
<comment type="similarity">
    <text evidence="3 12">Belongs to the complex I subunit 1 family.</text>
</comment>
<feature type="transmembrane region" description="Helical" evidence="14">
    <location>
        <begin position="5"/>
        <end position="24"/>
    </location>
</feature>
<evidence type="ECO:0000256" key="7">
    <source>
        <dbReference type="ARBA" id="ARBA00022792"/>
    </source>
</evidence>
<dbReference type="Pfam" id="PF00146">
    <property type="entry name" value="NADHdh"/>
    <property type="match status" value="1"/>
</dbReference>
<comment type="catalytic activity">
    <reaction evidence="13">
        <text>a ubiquinone + NADH + 5 H(+)(in) = a ubiquinol + NAD(+) + 4 H(+)(out)</text>
        <dbReference type="Rhea" id="RHEA:29091"/>
        <dbReference type="Rhea" id="RHEA-COMP:9565"/>
        <dbReference type="Rhea" id="RHEA-COMP:9566"/>
        <dbReference type="ChEBI" id="CHEBI:15378"/>
        <dbReference type="ChEBI" id="CHEBI:16389"/>
        <dbReference type="ChEBI" id="CHEBI:17976"/>
        <dbReference type="ChEBI" id="CHEBI:57540"/>
        <dbReference type="ChEBI" id="CHEBI:57945"/>
        <dbReference type="EC" id="7.1.1.2"/>
    </reaction>
</comment>
<organism evidence="15">
    <name type="scientific">Urolabida menghaiensis</name>
    <dbReference type="NCBI Taxonomy" id="1603604"/>
    <lineage>
        <taxon>Eukaryota</taxon>
        <taxon>Metazoa</taxon>
        <taxon>Ecdysozoa</taxon>
        <taxon>Arthropoda</taxon>
        <taxon>Hexapoda</taxon>
        <taxon>Insecta</taxon>
        <taxon>Pterygota</taxon>
        <taxon>Neoptera</taxon>
        <taxon>Paraneoptera</taxon>
        <taxon>Hemiptera</taxon>
        <taxon>Heteroptera</taxon>
        <taxon>Panheteroptera</taxon>
        <taxon>Pentatomomorpha</taxon>
        <taxon>Pentatomoidea</taxon>
        <taxon>Urostylididae</taxon>
        <taxon>Urolabida</taxon>
    </lineage>
</organism>
<evidence type="ECO:0000256" key="2">
    <source>
        <dbReference type="ARBA" id="ARBA00004448"/>
    </source>
</evidence>
<feature type="transmembrane region" description="Helical" evidence="14">
    <location>
        <begin position="221"/>
        <end position="246"/>
    </location>
</feature>
<keyword evidence="7" id="KW-0999">Mitochondrion inner membrane</keyword>
<feature type="transmembrane region" description="Helical" evidence="14">
    <location>
        <begin position="69"/>
        <end position="90"/>
    </location>
</feature>
<dbReference type="GO" id="GO:0009060">
    <property type="term" value="P:aerobic respiration"/>
    <property type="evidence" value="ECO:0007669"/>
    <property type="project" value="TreeGrafter"/>
</dbReference>
<evidence type="ECO:0000256" key="6">
    <source>
        <dbReference type="ARBA" id="ARBA00022692"/>
    </source>
</evidence>
<dbReference type="PANTHER" id="PTHR11432:SF3">
    <property type="entry name" value="NADH-UBIQUINONE OXIDOREDUCTASE CHAIN 1"/>
    <property type="match status" value="1"/>
</dbReference>
<evidence type="ECO:0000256" key="12">
    <source>
        <dbReference type="RuleBase" id="RU000471"/>
    </source>
</evidence>
<keyword evidence="5" id="KW-0813">Transport</keyword>
<feature type="transmembrane region" description="Helical" evidence="14">
    <location>
        <begin position="171"/>
        <end position="189"/>
    </location>
</feature>
<dbReference type="EC" id="7.1.1.2" evidence="13"/>